<proteinExistence type="predicted"/>
<dbReference type="InterPro" id="IPR050267">
    <property type="entry name" value="Anti-sigma-factor_SerPK"/>
</dbReference>
<dbReference type="SUPFAM" id="SSF55874">
    <property type="entry name" value="ATPase domain of HSP90 chaperone/DNA topoisomerase II/histidine kinase"/>
    <property type="match status" value="1"/>
</dbReference>
<dbReference type="PANTHER" id="PTHR35526:SF3">
    <property type="entry name" value="ANTI-SIGMA-F FACTOR RSBW"/>
    <property type="match status" value="1"/>
</dbReference>
<evidence type="ECO:0000256" key="1">
    <source>
        <dbReference type="ARBA" id="ARBA00022527"/>
    </source>
</evidence>
<dbReference type="GO" id="GO:0005524">
    <property type="term" value="F:ATP binding"/>
    <property type="evidence" value="ECO:0007669"/>
    <property type="project" value="UniProtKB-KW"/>
</dbReference>
<feature type="domain" description="Histidine kinase/HSP90-like ATPase" evidence="2">
    <location>
        <begin position="26"/>
        <end position="146"/>
    </location>
</feature>
<keyword evidence="1" id="KW-0808">Transferase</keyword>
<dbReference type="PANTHER" id="PTHR35526">
    <property type="entry name" value="ANTI-SIGMA-F FACTOR RSBW-RELATED"/>
    <property type="match status" value="1"/>
</dbReference>
<evidence type="ECO:0000313" key="4">
    <source>
        <dbReference type="Proteomes" id="UP001365781"/>
    </source>
</evidence>
<keyword evidence="3" id="KW-0067">ATP-binding</keyword>
<keyword evidence="1" id="KW-0723">Serine/threonine-protein kinase</keyword>
<name>A0ABU8GBQ6_9ACTN</name>
<dbReference type="Proteomes" id="UP001365781">
    <property type="component" value="Unassembled WGS sequence"/>
</dbReference>
<dbReference type="InterPro" id="IPR003594">
    <property type="entry name" value="HATPase_dom"/>
</dbReference>
<sequence length="196" mass="21405">MKSATPPNGHMPQRPALEREFTMRFTSTPRGARLARRLVSHRLHDWGHPYTTTVNETLTLITAELSANAVRHGHVPGRDFHLRLTLAEGTFRIEVTDTRAEKRPPASPPATDSLSESGRGLLLVAALADDWGVSPRLAAPGKTVWAKLHVRAQGHPLTHRVAPEPTDLDLLLATASLLRDDLGSRPGDASRGGRRP</sequence>
<keyword evidence="4" id="KW-1185">Reference proteome</keyword>
<comment type="caution">
    <text evidence="3">The sequence shown here is derived from an EMBL/GenBank/DDBJ whole genome shotgun (WGS) entry which is preliminary data.</text>
</comment>
<keyword evidence="3" id="KW-0547">Nucleotide-binding</keyword>
<accession>A0ABU8GBQ6</accession>
<protein>
    <submittedName>
        <fullName evidence="3">ATP-binding protein</fullName>
    </submittedName>
</protein>
<evidence type="ECO:0000313" key="3">
    <source>
        <dbReference type="EMBL" id="MEI5610634.1"/>
    </source>
</evidence>
<dbReference type="Pfam" id="PF13581">
    <property type="entry name" value="HATPase_c_2"/>
    <property type="match status" value="1"/>
</dbReference>
<gene>
    <name evidence="3" type="ORF">WB403_15810</name>
</gene>
<dbReference type="InterPro" id="IPR036890">
    <property type="entry name" value="HATPase_C_sf"/>
</dbReference>
<organism evidence="3 4">
    <name type="scientific">Streptomyces brasiliscabiei</name>
    <dbReference type="NCBI Taxonomy" id="2736302"/>
    <lineage>
        <taxon>Bacteria</taxon>
        <taxon>Bacillati</taxon>
        <taxon>Actinomycetota</taxon>
        <taxon>Actinomycetes</taxon>
        <taxon>Kitasatosporales</taxon>
        <taxon>Streptomycetaceae</taxon>
        <taxon>Streptomyces</taxon>
    </lineage>
</organism>
<reference evidence="3 4" key="1">
    <citation type="submission" date="2024-03" db="EMBL/GenBank/DDBJ databases">
        <title>First Report of Pectobacterium brasiliscabiei causing potato scab in china.</title>
        <authorList>
            <person name="Handique U."/>
        </authorList>
    </citation>
    <scope>NUCLEOTIDE SEQUENCE [LARGE SCALE GENOMIC DNA]</scope>
    <source>
        <strain evidence="3 4">ZRIMU1503</strain>
    </source>
</reference>
<evidence type="ECO:0000259" key="2">
    <source>
        <dbReference type="Pfam" id="PF13581"/>
    </source>
</evidence>
<dbReference type="EMBL" id="JBBAYM010000009">
    <property type="protein sequence ID" value="MEI5610634.1"/>
    <property type="molecule type" value="Genomic_DNA"/>
</dbReference>
<dbReference type="CDD" id="cd16936">
    <property type="entry name" value="HATPase_RsbW-like"/>
    <property type="match status" value="1"/>
</dbReference>
<keyword evidence="1" id="KW-0418">Kinase</keyword>
<dbReference type="Gene3D" id="3.30.565.10">
    <property type="entry name" value="Histidine kinase-like ATPase, C-terminal domain"/>
    <property type="match status" value="1"/>
</dbReference>